<feature type="domain" description="Methyl-accepting transducer" evidence="13">
    <location>
        <begin position="378"/>
        <end position="628"/>
    </location>
</feature>
<keyword evidence="3" id="KW-0488">Methylation</keyword>
<evidence type="ECO:0000259" key="14">
    <source>
        <dbReference type="PROSITE" id="PS50885"/>
    </source>
</evidence>
<evidence type="ECO:0000259" key="13">
    <source>
        <dbReference type="PROSITE" id="PS50111"/>
    </source>
</evidence>
<dbReference type="SMART" id="SM00304">
    <property type="entry name" value="HAMP"/>
    <property type="match status" value="1"/>
</dbReference>
<evidence type="ECO:0000256" key="1">
    <source>
        <dbReference type="ARBA" id="ARBA00004651"/>
    </source>
</evidence>
<evidence type="ECO:0000256" key="9">
    <source>
        <dbReference type="ARBA" id="ARBA00029447"/>
    </source>
</evidence>
<dbReference type="AlphaFoldDB" id="A0A4R3N2W4"/>
<keyword evidence="7 12" id="KW-0472">Membrane</keyword>
<dbReference type="Gene3D" id="1.10.8.500">
    <property type="entry name" value="HAMP domain in histidine kinase"/>
    <property type="match status" value="1"/>
</dbReference>
<comment type="similarity">
    <text evidence="9">Belongs to the methyl-accepting chemotaxis (MCP) protein family.</text>
</comment>
<organism evidence="15 16">
    <name type="scientific">Melghiribacillus thermohalophilus</name>
    <dbReference type="NCBI Taxonomy" id="1324956"/>
    <lineage>
        <taxon>Bacteria</taxon>
        <taxon>Bacillati</taxon>
        <taxon>Bacillota</taxon>
        <taxon>Bacilli</taxon>
        <taxon>Bacillales</taxon>
        <taxon>Bacillaceae</taxon>
        <taxon>Melghiribacillus</taxon>
    </lineage>
</organism>
<dbReference type="InterPro" id="IPR003660">
    <property type="entry name" value="HAMP_dom"/>
</dbReference>
<proteinExistence type="inferred from homology"/>
<feature type="domain" description="HAMP" evidence="14">
    <location>
        <begin position="307"/>
        <end position="359"/>
    </location>
</feature>
<dbReference type="CDD" id="cd12913">
    <property type="entry name" value="PDC1_MCP_like"/>
    <property type="match status" value="1"/>
</dbReference>
<name>A0A4R3N2W4_9BACI</name>
<dbReference type="PROSITE" id="PS50885">
    <property type="entry name" value="HAMP"/>
    <property type="match status" value="1"/>
</dbReference>
<dbReference type="InterPro" id="IPR033479">
    <property type="entry name" value="dCache_1"/>
</dbReference>
<keyword evidence="6 12" id="KW-1133">Transmembrane helix</keyword>
<dbReference type="PANTHER" id="PTHR32089">
    <property type="entry name" value="METHYL-ACCEPTING CHEMOTAXIS PROTEIN MCPB"/>
    <property type="match status" value="1"/>
</dbReference>
<comment type="subcellular location">
    <subcellularLocation>
        <location evidence="1">Cell membrane</location>
        <topology evidence="1">Multi-pass membrane protein</topology>
    </subcellularLocation>
</comment>
<dbReference type="Pfam" id="PF00672">
    <property type="entry name" value="HAMP"/>
    <property type="match status" value="1"/>
</dbReference>
<evidence type="ECO:0000256" key="11">
    <source>
        <dbReference type="SAM" id="Coils"/>
    </source>
</evidence>
<gene>
    <name evidence="15" type="ORF">EDD68_10857</name>
</gene>
<dbReference type="PROSITE" id="PS50111">
    <property type="entry name" value="CHEMOTAXIS_TRANSDUC_2"/>
    <property type="match status" value="1"/>
</dbReference>
<keyword evidence="5 12" id="KW-0812">Transmembrane</keyword>
<evidence type="ECO:0000313" key="16">
    <source>
        <dbReference type="Proteomes" id="UP000294650"/>
    </source>
</evidence>
<dbReference type="PANTHER" id="PTHR32089:SF114">
    <property type="entry name" value="METHYL-ACCEPTING CHEMOTAXIS PROTEIN MCPB"/>
    <property type="match status" value="1"/>
</dbReference>
<dbReference type="Pfam" id="PF00015">
    <property type="entry name" value="MCPsignal"/>
    <property type="match status" value="1"/>
</dbReference>
<dbReference type="Proteomes" id="UP000294650">
    <property type="component" value="Unassembled WGS sequence"/>
</dbReference>
<dbReference type="OrthoDB" id="9760371at2"/>
<evidence type="ECO:0000256" key="10">
    <source>
        <dbReference type="PROSITE-ProRule" id="PRU00284"/>
    </source>
</evidence>
<protein>
    <submittedName>
        <fullName evidence="15">Methyl-accepting chemotaxis protein</fullName>
    </submittedName>
</protein>
<keyword evidence="2" id="KW-1003">Cell membrane</keyword>
<evidence type="ECO:0000256" key="8">
    <source>
        <dbReference type="ARBA" id="ARBA00023224"/>
    </source>
</evidence>
<evidence type="ECO:0000256" key="3">
    <source>
        <dbReference type="ARBA" id="ARBA00022481"/>
    </source>
</evidence>
<dbReference type="Gene3D" id="1.10.287.950">
    <property type="entry name" value="Methyl-accepting chemotaxis protein"/>
    <property type="match status" value="1"/>
</dbReference>
<reference evidence="15 16" key="1">
    <citation type="submission" date="2019-03" db="EMBL/GenBank/DDBJ databases">
        <title>Genomic Encyclopedia of Type Strains, Phase IV (KMG-IV): sequencing the most valuable type-strain genomes for metagenomic binning, comparative biology and taxonomic classification.</title>
        <authorList>
            <person name="Goeker M."/>
        </authorList>
    </citation>
    <scope>NUCLEOTIDE SEQUENCE [LARGE SCALE GENOMIC DNA]</scope>
    <source>
        <strain evidence="15 16">DSM 25894</strain>
    </source>
</reference>
<keyword evidence="4" id="KW-0145">Chemotaxis</keyword>
<dbReference type="SUPFAM" id="SSF58104">
    <property type="entry name" value="Methyl-accepting chemotaxis protein (MCP) signaling domain"/>
    <property type="match status" value="1"/>
</dbReference>
<dbReference type="GO" id="GO:0005886">
    <property type="term" value="C:plasma membrane"/>
    <property type="evidence" value="ECO:0007669"/>
    <property type="project" value="UniProtKB-SubCell"/>
</dbReference>
<dbReference type="Pfam" id="PF02743">
    <property type="entry name" value="dCache_1"/>
    <property type="match status" value="1"/>
</dbReference>
<evidence type="ECO:0000256" key="12">
    <source>
        <dbReference type="SAM" id="Phobius"/>
    </source>
</evidence>
<dbReference type="CDD" id="cd06225">
    <property type="entry name" value="HAMP"/>
    <property type="match status" value="1"/>
</dbReference>
<evidence type="ECO:0000256" key="2">
    <source>
        <dbReference type="ARBA" id="ARBA00022475"/>
    </source>
</evidence>
<dbReference type="CDD" id="cd11386">
    <property type="entry name" value="MCP_signal"/>
    <property type="match status" value="1"/>
</dbReference>
<evidence type="ECO:0000256" key="6">
    <source>
        <dbReference type="ARBA" id="ARBA00022989"/>
    </source>
</evidence>
<dbReference type="SUPFAM" id="SSF103190">
    <property type="entry name" value="Sensory domain-like"/>
    <property type="match status" value="1"/>
</dbReference>
<keyword evidence="16" id="KW-1185">Reference proteome</keyword>
<keyword evidence="8 10" id="KW-0807">Transducer</keyword>
<dbReference type="GO" id="GO:0007165">
    <property type="term" value="P:signal transduction"/>
    <property type="evidence" value="ECO:0007669"/>
    <property type="project" value="UniProtKB-KW"/>
</dbReference>
<accession>A0A4R3N2W4</accession>
<sequence>MLNSIKTKIIFTFTLLFILVLASVSTITYISTKSSIEEEIKISAQDSVQEMKRNIELYLKHYMNSIERYARNEGLQSFIKDQINGEDTSFAPIKNDFATYNETYPNVELTYFGLSNKTFYSEPEIELPDDWDPTSRPWYQVAAENPKQVVFTDPYQDVNTGDYIVSLARSIHDPVTDELIGVMANDITLEALTSIVTETNVGYDGYPVLLDQNGLALVHPSKKGENLSDSSLFKKMNEGDKETGLITIGENDQLIAYHTIAGTNWKIGAVYSEKNLFELSRHLLQTVIIISAVAIVITFIVTYFISRSITNPLIRMKNEVNKVADGDLTANVNIHSKDEIGQLATNFNQMVHNVKELIEHVNHSIEKVSESSESLSAISEETSASGEEINRAISEIASGATKQAEDVENTRQKVSSLSEQIQKVNQQNDQMLNLSTRANEANETGLNQITQLSAKTDEFQKVISEVSSVISSLVNQVKAIESVIDSITDISEQTNLLALNASIEAARAGEHGKGFAVVAEEVRKLAEQSSRATEQVRQTINGIEEETQKALREMEQTEQISKEQDEVVKDTEDAFNTIADVMQQMITSIEQVSEEVKQMIQFEENVRESVENIASVSEEYAASTEEVTASTEETIKAISSISESAEQLNESSQRLQEMINRFKL</sequence>
<evidence type="ECO:0000313" key="15">
    <source>
        <dbReference type="EMBL" id="TCT22637.1"/>
    </source>
</evidence>
<evidence type="ECO:0000256" key="7">
    <source>
        <dbReference type="ARBA" id="ARBA00023136"/>
    </source>
</evidence>
<dbReference type="RefSeq" id="WP_132371635.1">
    <property type="nucleotide sequence ID" value="NZ_SMAN01000008.1"/>
</dbReference>
<dbReference type="GO" id="GO:0006935">
    <property type="term" value="P:chemotaxis"/>
    <property type="evidence" value="ECO:0007669"/>
    <property type="project" value="UniProtKB-KW"/>
</dbReference>
<dbReference type="InterPro" id="IPR029151">
    <property type="entry name" value="Sensor-like_sf"/>
</dbReference>
<dbReference type="InterPro" id="IPR004089">
    <property type="entry name" value="MCPsignal_dom"/>
</dbReference>
<dbReference type="SMART" id="SM00283">
    <property type="entry name" value="MA"/>
    <property type="match status" value="1"/>
</dbReference>
<dbReference type="CDD" id="cd12912">
    <property type="entry name" value="PDC2_MCP_like"/>
    <property type="match status" value="1"/>
</dbReference>
<keyword evidence="11" id="KW-0175">Coiled coil</keyword>
<feature type="transmembrane region" description="Helical" evidence="12">
    <location>
        <begin position="283"/>
        <end position="306"/>
    </location>
</feature>
<feature type="coiled-coil region" evidence="11">
    <location>
        <begin position="407"/>
        <end position="444"/>
    </location>
</feature>
<comment type="caution">
    <text evidence="15">The sequence shown here is derived from an EMBL/GenBank/DDBJ whole genome shotgun (WGS) entry which is preliminary data.</text>
</comment>
<evidence type="ECO:0000256" key="5">
    <source>
        <dbReference type="ARBA" id="ARBA00022692"/>
    </source>
</evidence>
<dbReference type="Gene3D" id="3.30.450.20">
    <property type="entry name" value="PAS domain"/>
    <property type="match status" value="2"/>
</dbReference>
<evidence type="ECO:0000256" key="4">
    <source>
        <dbReference type="ARBA" id="ARBA00022500"/>
    </source>
</evidence>
<dbReference type="EMBL" id="SMAN01000008">
    <property type="protein sequence ID" value="TCT22637.1"/>
    <property type="molecule type" value="Genomic_DNA"/>
</dbReference>